<organism evidence="3 4">
    <name type="scientific">Streptomyces triticirhizae</name>
    <dbReference type="NCBI Taxonomy" id="2483353"/>
    <lineage>
        <taxon>Bacteria</taxon>
        <taxon>Bacillati</taxon>
        <taxon>Actinomycetota</taxon>
        <taxon>Actinomycetes</taxon>
        <taxon>Kitasatosporales</taxon>
        <taxon>Streptomycetaceae</taxon>
        <taxon>Streptomyces</taxon>
    </lineage>
</organism>
<evidence type="ECO:0000259" key="2">
    <source>
        <dbReference type="Pfam" id="PF18970"/>
    </source>
</evidence>
<evidence type="ECO:0000313" key="3">
    <source>
        <dbReference type="EMBL" id="RMI37121.1"/>
    </source>
</evidence>
<dbReference type="Proteomes" id="UP000278673">
    <property type="component" value="Unassembled WGS sequence"/>
</dbReference>
<reference evidence="3 4" key="1">
    <citation type="submission" date="2018-10" db="EMBL/GenBank/DDBJ databases">
        <title>Isolation, diversity and antifungal activity of actinobacteria from wheat.</title>
        <authorList>
            <person name="Han C."/>
        </authorList>
    </citation>
    <scope>NUCLEOTIDE SEQUENCE [LARGE SCALE GENOMIC DNA]</scope>
    <source>
        <strain evidence="3 4">NEAU-YY642</strain>
    </source>
</reference>
<evidence type="ECO:0000256" key="1">
    <source>
        <dbReference type="SAM" id="MobiDB-lite"/>
    </source>
</evidence>
<feature type="compositionally biased region" description="Acidic residues" evidence="1">
    <location>
        <begin position="24"/>
        <end position="41"/>
    </location>
</feature>
<gene>
    <name evidence="3" type="ORF">EBN88_19835</name>
</gene>
<evidence type="ECO:0000313" key="4">
    <source>
        <dbReference type="Proteomes" id="UP000278673"/>
    </source>
</evidence>
<protein>
    <recommendedName>
        <fullName evidence="2">DUF5709 domain-containing protein</fullName>
    </recommendedName>
</protein>
<comment type="caution">
    <text evidence="3">The sequence shown here is derived from an EMBL/GenBank/DDBJ whole genome shotgun (WGS) entry which is preliminary data.</text>
</comment>
<dbReference type="RefSeq" id="WP_122185255.1">
    <property type="nucleotide sequence ID" value="NZ_RFFJ01000122.1"/>
</dbReference>
<feature type="compositionally biased region" description="Acidic residues" evidence="1">
    <location>
        <begin position="93"/>
        <end position="109"/>
    </location>
</feature>
<dbReference type="EMBL" id="RFFJ01000122">
    <property type="protein sequence ID" value="RMI37121.1"/>
    <property type="molecule type" value="Genomic_DNA"/>
</dbReference>
<keyword evidence="4" id="KW-1185">Reference proteome</keyword>
<feature type="compositionally biased region" description="Basic and acidic residues" evidence="1">
    <location>
        <begin position="63"/>
        <end position="80"/>
    </location>
</feature>
<feature type="domain" description="DUF5709" evidence="2">
    <location>
        <begin position="109"/>
        <end position="153"/>
    </location>
</feature>
<feature type="region of interest" description="Disordered" evidence="1">
    <location>
        <begin position="1"/>
        <end position="164"/>
    </location>
</feature>
<dbReference type="InterPro" id="IPR043763">
    <property type="entry name" value="DUF5709"/>
</dbReference>
<proteinExistence type="predicted"/>
<feature type="compositionally biased region" description="Basic and acidic residues" evidence="1">
    <location>
        <begin position="110"/>
        <end position="126"/>
    </location>
</feature>
<sequence>MTDDAAMGDEVYQPTESQTRDDPYELDLENSLDGYDADATLDEGYSPPEKPRAVNDPGTTARGQREGASLDERLAEETPDVRPPVGDGIGDLPGEEGEPLPETVEEGAVGDERAGRLVRATDESTLRPDPVAAEDAGIDGGAASAEEAAVHLTEPEGPLQESGE</sequence>
<dbReference type="Pfam" id="PF18970">
    <property type="entry name" value="DUF5709"/>
    <property type="match status" value="1"/>
</dbReference>
<accession>A0A3M2LI71</accession>
<dbReference type="AlphaFoldDB" id="A0A3M2LI71"/>
<name>A0A3M2LI71_9ACTN</name>